<comment type="caution">
    <text evidence="3">The sequence shown here is derived from an EMBL/GenBank/DDBJ whole genome shotgun (WGS) entry which is preliminary data.</text>
</comment>
<evidence type="ECO:0000313" key="4">
    <source>
        <dbReference type="Proteomes" id="UP000321746"/>
    </source>
</evidence>
<organism evidence="3 4">
    <name type="scientific">Acetobacter oeni</name>
    <dbReference type="NCBI Taxonomy" id="304077"/>
    <lineage>
        <taxon>Bacteria</taxon>
        <taxon>Pseudomonadati</taxon>
        <taxon>Pseudomonadota</taxon>
        <taxon>Alphaproteobacteria</taxon>
        <taxon>Acetobacterales</taxon>
        <taxon>Acetobacteraceae</taxon>
        <taxon>Acetobacter</taxon>
    </lineage>
</organism>
<dbReference type="Pfam" id="PF21906">
    <property type="entry name" value="WHD_NrtR"/>
    <property type="match status" value="1"/>
</dbReference>
<evidence type="ECO:0000259" key="2">
    <source>
        <dbReference type="Pfam" id="PF21906"/>
    </source>
</evidence>
<dbReference type="PIRSF" id="PIRSF019423">
    <property type="entry name" value="NMN_biosyn"/>
    <property type="match status" value="1"/>
</dbReference>
<gene>
    <name evidence="3" type="ORF">AOE01nite_25780</name>
</gene>
<evidence type="ECO:0000313" key="3">
    <source>
        <dbReference type="EMBL" id="GEN64354.1"/>
    </source>
</evidence>
<dbReference type="Gene3D" id="1.10.10.10">
    <property type="entry name" value="Winged helix-like DNA-binding domain superfamily/Winged helix DNA-binding domain"/>
    <property type="match status" value="1"/>
</dbReference>
<dbReference type="SUPFAM" id="SSF46785">
    <property type="entry name" value="Winged helix' DNA-binding domain"/>
    <property type="match status" value="1"/>
</dbReference>
<reference evidence="3 4" key="1">
    <citation type="submission" date="2019-07" db="EMBL/GenBank/DDBJ databases">
        <title>Whole genome shotgun sequence of Acetobacter oeni NBRC 105207.</title>
        <authorList>
            <person name="Hosoyama A."/>
            <person name="Uohara A."/>
            <person name="Ohji S."/>
            <person name="Ichikawa N."/>
        </authorList>
    </citation>
    <scope>NUCLEOTIDE SEQUENCE [LARGE SCALE GENOMIC DNA]</scope>
    <source>
        <strain evidence="3 4">NBRC 105207</strain>
    </source>
</reference>
<dbReference type="InterPro" id="IPR036388">
    <property type="entry name" value="WH-like_DNA-bd_sf"/>
</dbReference>
<accession>A0A511XN34</accession>
<proteinExistence type="predicted"/>
<feature type="domain" description="NrtR DNA-binding winged helix" evidence="2">
    <location>
        <begin position="216"/>
        <end position="275"/>
    </location>
</feature>
<dbReference type="InterPro" id="IPR054105">
    <property type="entry name" value="WHD_NrtR"/>
</dbReference>
<dbReference type="AlphaFoldDB" id="A0A511XN34"/>
<dbReference type="InterPro" id="IPR036390">
    <property type="entry name" value="WH_DNA-bd_sf"/>
</dbReference>
<protein>
    <recommendedName>
        <fullName evidence="2">NrtR DNA-binding winged helix domain-containing protein</fullName>
    </recommendedName>
</protein>
<keyword evidence="4" id="KW-1185">Reference proteome</keyword>
<sequence>MREGDRIIIIAVPIALSAGEPHVMTDTRGGLPKAVLEHTGAGAIAAVLESLLTRQRRFPAANAEQLPVRVTQADGAARIVEIPHLVTTRMSLDEPGWVPCYDILPWENHRSETDIEQASYLGAQLMYKTAADATSPDLTPEQLLHRRRMGILFAVNGRTWRPELATERCAILDQAGLPEAGQGSPLAGSLIPECRHWLASALSHLRRPLRSLSMPAELMPDRFTIPQFQAAAEGLLGQALDKQVFRRNAINSGFLEDTGGHSDEVAGRPAKLFRFRIDFTVARSMQTMPLALPLADGLARYETIDLLLKPLGDGPHSDREKTTRNSPPDPGTETDP</sequence>
<feature type="region of interest" description="Disordered" evidence="1">
    <location>
        <begin position="310"/>
        <end position="336"/>
    </location>
</feature>
<dbReference type="InterPro" id="IPR011213">
    <property type="entry name" value="NMN_biosyn"/>
</dbReference>
<dbReference type="Proteomes" id="UP000321746">
    <property type="component" value="Unassembled WGS sequence"/>
</dbReference>
<name>A0A511XN34_9PROT</name>
<evidence type="ECO:0000256" key="1">
    <source>
        <dbReference type="SAM" id="MobiDB-lite"/>
    </source>
</evidence>
<dbReference type="EMBL" id="BJYG01000039">
    <property type="protein sequence ID" value="GEN64354.1"/>
    <property type="molecule type" value="Genomic_DNA"/>
</dbReference>